<evidence type="ECO:0000256" key="9">
    <source>
        <dbReference type="ARBA" id="ARBA00023180"/>
    </source>
</evidence>
<evidence type="ECO:0000256" key="4">
    <source>
        <dbReference type="ARBA" id="ARBA00022679"/>
    </source>
</evidence>
<evidence type="ECO:0000256" key="8">
    <source>
        <dbReference type="ARBA" id="ARBA00023136"/>
    </source>
</evidence>
<evidence type="ECO:0000256" key="7">
    <source>
        <dbReference type="ARBA" id="ARBA00022989"/>
    </source>
</evidence>
<name>A0A1B2JG82_PICPA</name>
<evidence type="ECO:0000256" key="10">
    <source>
        <dbReference type="ARBA" id="ARBA00023316"/>
    </source>
</evidence>
<protein>
    <submittedName>
        <fullName evidence="13">BA75_04188T0</fullName>
    </submittedName>
</protein>
<keyword evidence="14" id="KW-1185">Reference proteome</keyword>
<keyword evidence="8" id="KW-0472">Membrane</keyword>
<dbReference type="OrthoDB" id="3631276at2759"/>
<keyword evidence="5" id="KW-0812">Transmembrane</keyword>
<keyword evidence="12" id="KW-0732">Signal</keyword>
<dbReference type="InterPro" id="IPR021988">
    <property type="entry name" value="BMT1"/>
</dbReference>
<keyword evidence="10" id="KW-0961">Cell wall biogenesis/degradation</keyword>
<evidence type="ECO:0000256" key="1">
    <source>
        <dbReference type="ARBA" id="ARBA00004606"/>
    </source>
</evidence>
<sequence>MRIRSNVLLLSLACVLTLVWFGVVFSWNENSVFGIPTPGRAVVSAYDGSVTLGTFNDMEVDSYVTNIYDNAPVLGCSDLSYHGLLKVSPKHELLCDMKFIRAQVLETEAYAGLEELEDKKLTDDGKIEKHWFTFYGSSVFLPDHDVHYLVRRVIFSAEGKANRPITSILVAQIYDKNWNELNGHFLNVLNPNTGRLHHHAFPQVLPIAVNWDKNSKYRGQEDPRVVLRRGRFGPDPLVMFNSLMQNNRLRRIFTISPFNQYKTVMYNIKDFKMQDTEKNWVPFFLKDNQDEVHFVYSFNPLRVLNCSLDMGSCNILFDLPHDFSLSSELRGATPMLNLPQEIPMADDKEIWVSFPRTRIADCGCSESIYRPMLMLFVREGSNFFVELLSTSLDFGLEVLPYTGDGLPCSSGQSVLIPNSIDNWEITGSNGEDVLTLAFSEADKSTSVVHIKGLHKYLSELDGYRGPEAEDEHNFQRILSDLHFHGKKTIENFRKVQSCALDAAKTYCKEYGVTRGEEERKRKADAIKKKEKEKEKEEKRKKEEAERKKEEEEERKKKEEEENKKTKEQEEEKKFEELKKKLKEIQEELEKTE</sequence>
<evidence type="ECO:0000256" key="2">
    <source>
        <dbReference type="ARBA" id="ARBA00009486"/>
    </source>
</evidence>
<organism evidence="13 14">
    <name type="scientific">Komagataella pastoris</name>
    <name type="common">Yeast</name>
    <name type="synonym">Pichia pastoris</name>
    <dbReference type="NCBI Taxonomy" id="4922"/>
    <lineage>
        <taxon>Eukaryota</taxon>
        <taxon>Fungi</taxon>
        <taxon>Dikarya</taxon>
        <taxon>Ascomycota</taxon>
        <taxon>Saccharomycotina</taxon>
        <taxon>Pichiomycetes</taxon>
        <taxon>Pichiales</taxon>
        <taxon>Pichiaceae</taxon>
        <taxon>Komagataella</taxon>
    </lineage>
</organism>
<keyword evidence="9" id="KW-0325">Glycoprotein</keyword>
<evidence type="ECO:0000256" key="12">
    <source>
        <dbReference type="SAM" id="SignalP"/>
    </source>
</evidence>
<feature type="chain" id="PRO_5008539456" evidence="12">
    <location>
        <begin position="27"/>
        <end position="592"/>
    </location>
</feature>
<evidence type="ECO:0000313" key="14">
    <source>
        <dbReference type="Proteomes" id="UP000094565"/>
    </source>
</evidence>
<evidence type="ECO:0000256" key="11">
    <source>
        <dbReference type="SAM" id="MobiDB-lite"/>
    </source>
</evidence>
<dbReference type="Pfam" id="PF12141">
    <property type="entry name" value="BMT"/>
    <property type="match status" value="2"/>
</dbReference>
<comment type="subcellular location">
    <subcellularLocation>
        <location evidence="1">Membrane</location>
        <topology evidence="1">Single-pass type II membrane protein</topology>
    </subcellularLocation>
</comment>
<accession>A0A1B2JG82</accession>
<dbReference type="Proteomes" id="UP000094565">
    <property type="component" value="Chromosome 3"/>
</dbReference>
<proteinExistence type="inferred from homology"/>
<dbReference type="GO" id="GO:0016020">
    <property type="term" value="C:membrane"/>
    <property type="evidence" value="ECO:0007669"/>
    <property type="project" value="UniProtKB-SubCell"/>
</dbReference>
<reference evidence="13 14" key="1">
    <citation type="submission" date="2016-02" db="EMBL/GenBank/DDBJ databases">
        <title>Comparative genomic and transcriptomic foundation for Pichia pastoris.</title>
        <authorList>
            <person name="Love K.R."/>
            <person name="Shah K.A."/>
            <person name="Whittaker C.A."/>
            <person name="Wu J."/>
            <person name="Bartlett M.C."/>
            <person name="Ma D."/>
            <person name="Leeson R.L."/>
            <person name="Priest M."/>
            <person name="Young S.K."/>
            <person name="Love J.C."/>
        </authorList>
    </citation>
    <scope>NUCLEOTIDE SEQUENCE [LARGE SCALE GENOMIC DNA]</scope>
    <source>
        <strain evidence="13 14">ATCC 28485</strain>
    </source>
</reference>
<comment type="similarity">
    <text evidence="2">Belongs to the BMT family.</text>
</comment>
<gene>
    <name evidence="13" type="ORF">ATY40_BA7504188</name>
</gene>
<keyword evidence="3" id="KW-0328">Glycosyltransferase</keyword>
<keyword evidence="7" id="KW-1133">Transmembrane helix</keyword>
<evidence type="ECO:0000256" key="3">
    <source>
        <dbReference type="ARBA" id="ARBA00022676"/>
    </source>
</evidence>
<dbReference type="GO" id="GO:0071555">
    <property type="term" value="P:cell wall organization"/>
    <property type="evidence" value="ECO:0007669"/>
    <property type="project" value="UniProtKB-KW"/>
</dbReference>
<dbReference type="GO" id="GO:0000030">
    <property type="term" value="F:mannosyltransferase activity"/>
    <property type="evidence" value="ECO:0007669"/>
    <property type="project" value="InterPro"/>
</dbReference>
<feature type="signal peptide" evidence="12">
    <location>
        <begin position="1"/>
        <end position="26"/>
    </location>
</feature>
<keyword evidence="6" id="KW-0735">Signal-anchor</keyword>
<dbReference type="EMBL" id="CP014586">
    <property type="protein sequence ID" value="ANZ77074.1"/>
    <property type="molecule type" value="Genomic_DNA"/>
</dbReference>
<dbReference type="AlphaFoldDB" id="A0A1B2JG82"/>
<feature type="region of interest" description="Disordered" evidence="11">
    <location>
        <begin position="518"/>
        <end position="573"/>
    </location>
</feature>
<evidence type="ECO:0000256" key="5">
    <source>
        <dbReference type="ARBA" id="ARBA00022692"/>
    </source>
</evidence>
<keyword evidence="4" id="KW-0808">Transferase</keyword>
<evidence type="ECO:0000256" key="6">
    <source>
        <dbReference type="ARBA" id="ARBA00022968"/>
    </source>
</evidence>
<evidence type="ECO:0000313" key="13">
    <source>
        <dbReference type="EMBL" id="ANZ77074.1"/>
    </source>
</evidence>